<gene>
    <name evidence="1" type="ORF">F5144DRAFT_176135</name>
</gene>
<organism evidence="1 2">
    <name type="scientific">Chaetomium tenue</name>
    <dbReference type="NCBI Taxonomy" id="1854479"/>
    <lineage>
        <taxon>Eukaryota</taxon>
        <taxon>Fungi</taxon>
        <taxon>Dikarya</taxon>
        <taxon>Ascomycota</taxon>
        <taxon>Pezizomycotina</taxon>
        <taxon>Sordariomycetes</taxon>
        <taxon>Sordariomycetidae</taxon>
        <taxon>Sordariales</taxon>
        <taxon>Chaetomiaceae</taxon>
        <taxon>Chaetomium</taxon>
    </lineage>
</organism>
<protein>
    <submittedName>
        <fullName evidence="1">Uncharacterized protein</fullName>
    </submittedName>
</protein>
<comment type="caution">
    <text evidence="1">The sequence shown here is derived from an EMBL/GenBank/DDBJ whole genome shotgun (WGS) entry which is preliminary data.</text>
</comment>
<sequence length="141" mass="15882">MDTVGRSCLLLSLLLNHLHSICLRSGIHAPTQYALVLLRRWDAGRCRKWVRCAFDGPLLRQGDLLCIPEPSTANRAANSVIWGEDFVSDDYEIPLMMSMDRRLNKSLSDNRAIETIIQSMCLPRHIHTYLGSMNLSLATGT</sequence>
<dbReference type="EMBL" id="JAGIZQ010000003">
    <property type="protein sequence ID" value="KAH6636346.1"/>
    <property type="molecule type" value="Genomic_DNA"/>
</dbReference>
<name>A0ACB7PAX7_9PEZI</name>
<accession>A0ACB7PAX7</accession>
<evidence type="ECO:0000313" key="1">
    <source>
        <dbReference type="EMBL" id="KAH6636346.1"/>
    </source>
</evidence>
<evidence type="ECO:0000313" key="2">
    <source>
        <dbReference type="Proteomes" id="UP000724584"/>
    </source>
</evidence>
<proteinExistence type="predicted"/>
<reference evidence="1 2" key="1">
    <citation type="journal article" date="2021" name="Nat. Commun.">
        <title>Genetic determinants of endophytism in the Arabidopsis root mycobiome.</title>
        <authorList>
            <person name="Mesny F."/>
            <person name="Miyauchi S."/>
            <person name="Thiergart T."/>
            <person name="Pickel B."/>
            <person name="Atanasova L."/>
            <person name="Karlsson M."/>
            <person name="Huettel B."/>
            <person name="Barry K.W."/>
            <person name="Haridas S."/>
            <person name="Chen C."/>
            <person name="Bauer D."/>
            <person name="Andreopoulos W."/>
            <person name="Pangilinan J."/>
            <person name="LaButti K."/>
            <person name="Riley R."/>
            <person name="Lipzen A."/>
            <person name="Clum A."/>
            <person name="Drula E."/>
            <person name="Henrissat B."/>
            <person name="Kohler A."/>
            <person name="Grigoriev I.V."/>
            <person name="Martin F.M."/>
            <person name="Hacquard S."/>
        </authorList>
    </citation>
    <scope>NUCLEOTIDE SEQUENCE [LARGE SCALE GENOMIC DNA]</scope>
    <source>
        <strain evidence="1 2">MPI-SDFR-AT-0079</strain>
    </source>
</reference>
<dbReference type="Proteomes" id="UP000724584">
    <property type="component" value="Unassembled WGS sequence"/>
</dbReference>
<keyword evidence="2" id="KW-1185">Reference proteome</keyword>